<evidence type="ECO:0000313" key="3">
    <source>
        <dbReference type="Proteomes" id="UP000002011"/>
    </source>
</evidence>
<gene>
    <name evidence="2" type="ordered locus">Dfer_0374</name>
</gene>
<sequence length="39" mass="4539">MLQSEFNQNFKIMTTLLLLAAGALSFALFYKIVHFFEKI</sequence>
<name>C6VYG4_DYAFD</name>
<dbReference type="Proteomes" id="UP000002011">
    <property type="component" value="Chromosome"/>
</dbReference>
<dbReference type="HOGENOM" id="CLU_3308663_0_0_10"/>
<dbReference type="STRING" id="471854.Dfer_0374"/>
<reference evidence="2 3" key="1">
    <citation type="journal article" date="2009" name="Stand. Genomic Sci.">
        <title>Complete genome sequence of Dyadobacter fermentans type strain (NS114).</title>
        <authorList>
            <person name="Lang E."/>
            <person name="Lapidus A."/>
            <person name="Chertkov O."/>
            <person name="Brettin T."/>
            <person name="Detter J.C."/>
            <person name="Han C."/>
            <person name="Copeland A."/>
            <person name="Glavina Del Rio T."/>
            <person name="Nolan M."/>
            <person name="Chen F."/>
            <person name="Lucas S."/>
            <person name="Tice H."/>
            <person name="Cheng J.F."/>
            <person name="Land M."/>
            <person name="Hauser L."/>
            <person name="Chang Y.J."/>
            <person name="Jeffries C.D."/>
            <person name="Kopitz M."/>
            <person name="Bruce D."/>
            <person name="Goodwin L."/>
            <person name="Pitluck S."/>
            <person name="Ovchinnikova G."/>
            <person name="Pati A."/>
            <person name="Ivanova N."/>
            <person name="Mavrommatis K."/>
            <person name="Chen A."/>
            <person name="Palaniappan K."/>
            <person name="Chain P."/>
            <person name="Bristow J."/>
            <person name="Eisen J.A."/>
            <person name="Markowitz V."/>
            <person name="Hugenholtz P."/>
            <person name="Goker M."/>
            <person name="Rohde M."/>
            <person name="Kyrpides N.C."/>
            <person name="Klenk H.P."/>
        </authorList>
    </citation>
    <scope>NUCLEOTIDE SEQUENCE [LARGE SCALE GENOMIC DNA]</scope>
    <source>
        <strain evidence="3">ATCC 700827 / DSM 18053 / CIP 107007 / KCTC 52180 / NS114</strain>
    </source>
</reference>
<accession>C6VYG4</accession>
<protein>
    <submittedName>
        <fullName evidence="2">Uncharacterized protein</fullName>
    </submittedName>
</protein>
<keyword evidence="1" id="KW-0812">Transmembrane</keyword>
<dbReference type="EMBL" id="CP001619">
    <property type="protein sequence ID" value="ACT91643.1"/>
    <property type="molecule type" value="Genomic_DNA"/>
</dbReference>
<proteinExistence type="predicted"/>
<dbReference type="KEGG" id="dfe:Dfer_0374"/>
<evidence type="ECO:0000313" key="2">
    <source>
        <dbReference type="EMBL" id="ACT91643.1"/>
    </source>
</evidence>
<keyword evidence="1" id="KW-0472">Membrane</keyword>
<keyword evidence="3" id="KW-1185">Reference proteome</keyword>
<feature type="transmembrane region" description="Helical" evidence="1">
    <location>
        <begin position="12"/>
        <end position="33"/>
    </location>
</feature>
<evidence type="ECO:0000256" key="1">
    <source>
        <dbReference type="SAM" id="Phobius"/>
    </source>
</evidence>
<keyword evidence="1" id="KW-1133">Transmembrane helix</keyword>
<organism evidence="2 3">
    <name type="scientific">Dyadobacter fermentans (strain ATCC 700827 / DSM 18053 / CIP 107007 / KCTC 52180 / NS114)</name>
    <dbReference type="NCBI Taxonomy" id="471854"/>
    <lineage>
        <taxon>Bacteria</taxon>
        <taxon>Pseudomonadati</taxon>
        <taxon>Bacteroidota</taxon>
        <taxon>Cytophagia</taxon>
        <taxon>Cytophagales</taxon>
        <taxon>Spirosomataceae</taxon>
        <taxon>Dyadobacter</taxon>
    </lineage>
</organism>
<dbReference type="AlphaFoldDB" id="C6VYG4"/>